<evidence type="ECO:0000256" key="8">
    <source>
        <dbReference type="ARBA" id="ARBA00023054"/>
    </source>
</evidence>
<evidence type="ECO:0000256" key="10">
    <source>
        <dbReference type="ARBA" id="ARBA00031932"/>
    </source>
</evidence>
<sequence length="874" mass="100179">MERRGLRTERLIVPTDFTSPPVPSNAQEDLVPPSHFASSIQSAGAHRCVQVTGTPPPISWTNPGVPSVPSGDPSPANPWLAITQAQQEILQLRKENQRIMMLQENSIRGKTPVAHLSDPRGRSAERGDQWSRWESEWRLESEKHKAEVERLKGQVEALRESAGRHREEIRDRDGTLNRQSLELDANREELCKAKTELSQIRGELFQSNAQKEKISSQLERLKSESDEEIARLSRDVERRKEEAWELALKAEMGRSQAEEEAKQQTLRLSEHLEEMQRKQEVELQQLNAAHSAELGAARKTNSELQERLQSITSEVLRLKNTLTELSTERDELKQHLSQMGQAFETQSATLHSLRNYIGQLAPEKREKEQLNEAVERLNKEKAALQMTAELLTIRLNSVNEILALQEEKMVKETSADPHVKNGCESLQVIQLWREKVFKLCVQLRSKDIELRGEKDQLFSKFGSLEQQLQQEQHRASVLQHCLDDRIAELDMERVEKETMKQDLAQAHKANSQLKSESQKSQAELQLLTEAVHRFRLAFESKVAEVDAAQTRLNTFTQRLIFAKRRVETIQGLIMRRVALQKIQQASKEAEQDADEYSTSLTNLKTELSLGCEERDKLTRELKRTPELIEKALADLKEQYESKRRQQQQELEQSWEEVRQAAVGREEAEQSLQHIQAQLEESKVNLEKLHSELLTQQEHGEQALQQSVSEIEDRCAEKLRELEVQVNTARREHTKAVMTLRQFEREAARKQDEMRATHYFGGTHTDTEVQDTLPREMEKDRNPLMATVAERGPTHRFHTAASQYPAPPRKRQQKPSERSSSLRARVQLPADERLLSVLDQLHTLSAAVVHSSEDSAEEEEGENNSVGPSTDSLHS</sequence>
<keyword evidence="6" id="KW-0963">Cytoplasm</keyword>
<dbReference type="AlphaFoldDB" id="A0A2U9B8E5"/>
<keyword evidence="9" id="KW-0539">Nucleus</keyword>
<dbReference type="GO" id="GO:0005634">
    <property type="term" value="C:nucleus"/>
    <property type="evidence" value="ECO:0007669"/>
    <property type="project" value="UniProtKB-SubCell"/>
</dbReference>
<dbReference type="GO" id="GO:0005737">
    <property type="term" value="C:cytoplasm"/>
    <property type="evidence" value="ECO:0007669"/>
    <property type="project" value="UniProtKB-SubCell"/>
</dbReference>
<keyword evidence="5" id="KW-0217">Developmental protein</keyword>
<dbReference type="STRING" id="52904.ENSSMAP00000026816"/>
<evidence type="ECO:0000256" key="4">
    <source>
        <dbReference type="ARBA" id="ARBA00016468"/>
    </source>
</evidence>
<feature type="coiled-coil region" evidence="11">
    <location>
        <begin position="204"/>
        <end position="394"/>
    </location>
</feature>
<reference evidence="13 14" key="1">
    <citation type="submission" date="2017-12" db="EMBL/GenBank/DDBJ databases">
        <title>Integrating genomic resources of turbot (Scophthalmus maximus) in depth evaluation of genetic and physical mapping variation across individuals.</title>
        <authorList>
            <person name="Martinez P."/>
        </authorList>
    </citation>
    <scope>NUCLEOTIDE SEQUENCE [LARGE SCALE GENOMIC DNA]</scope>
</reference>
<evidence type="ECO:0000256" key="6">
    <source>
        <dbReference type="ARBA" id="ARBA00022490"/>
    </source>
</evidence>
<feature type="region of interest" description="Disordered" evidence="12">
    <location>
        <begin position="788"/>
        <end position="826"/>
    </location>
</feature>
<evidence type="ECO:0000256" key="2">
    <source>
        <dbReference type="ARBA" id="ARBA00004123"/>
    </source>
</evidence>
<name>A0A2U9B8E5_SCOMX</name>
<evidence type="ECO:0000256" key="5">
    <source>
        <dbReference type="ARBA" id="ARBA00022473"/>
    </source>
</evidence>
<dbReference type="GO" id="GO:0005814">
    <property type="term" value="C:centriole"/>
    <property type="evidence" value="ECO:0007669"/>
    <property type="project" value="TreeGrafter"/>
</dbReference>
<accession>A0A2U9B8E5</accession>
<feature type="coiled-coil region" evidence="11">
    <location>
        <begin position="141"/>
        <end position="168"/>
    </location>
</feature>
<feature type="coiled-coil region" evidence="11">
    <location>
        <begin position="496"/>
        <end position="530"/>
    </location>
</feature>
<evidence type="ECO:0000313" key="13">
    <source>
        <dbReference type="EMBL" id="AWP00231.1"/>
    </source>
</evidence>
<evidence type="ECO:0000256" key="1">
    <source>
        <dbReference type="ARBA" id="ARBA00003936"/>
    </source>
</evidence>
<dbReference type="GO" id="GO:0006611">
    <property type="term" value="P:protein export from nucleus"/>
    <property type="evidence" value="ECO:0007669"/>
    <property type="project" value="TreeGrafter"/>
</dbReference>
<comment type="subcellular location">
    <subcellularLocation>
        <location evidence="3">Cytoplasm</location>
    </subcellularLocation>
    <subcellularLocation>
        <location evidence="2">Nucleus</location>
    </subcellularLocation>
</comment>
<dbReference type="GO" id="GO:0030154">
    <property type="term" value="P:cell differentiation"/>
    <property type="evidence" value="ECO:0007669"/>
    <property type="project" value="UniProtKB-KW"/>
</dbReference>
<feature type="region of interest" description="Disordered" evidence="12">
    <location>
        <begin position="847"/>
        <end position="874"/>
    </location>
</feature>
<protein>
    <recommendedName>
        <fullName evidence="4">Coiled-coil alpha-helical rod protein 1</fullName>
    </recommendedName>
    <alternativeName>
        <fullName evidence="10">Alpha-helical coiled-coil rod protein</fullName>
    </alternativeName>
</protein>
<dbReference type="Proteomes" id="UP000246464">
    <property type="component" value="Chromosome 4"/>
</dbReference>
<evidence type="ECO:0000256" key="7">
    <source>
        <dbReference type="ARBA" id="ARBA00022782"/>
    </source>
</evidence>
<comment type="function">
    <text evidence="1">May be a regulator of keratinocyte proliferation or differentiation.</text>
</comment>
<dbReference type="OMA" id="CFANRRV"/>
<keyword evidence="14" id="KW-1185">Reference proteome</keyword>
<gene>
    <name evidence="13" type="ORF">SMAX5B_004176</name>
</gene>
<feature type="region of interest" description="Disordered" evidence="12">
    <location>
        <begin position="1"/>
        <end position="27"/>
    </location>
</feature>
<evidence type="ECO:0000256" key="12">
    <source>
        <dbReference type="SAM" id="MobiDB-lite"/>
    </source>
</evidence>
<evidence type="ECO:0000256" key="11">
    <source>
        <dbReference type="SAM" id="Coils"/>
    </source>
</evidence>
<dbReference type="EMBL" id="CP026246">
    <property type="protein sequence ID" value="AWP00231.1"/>
    <property type="molecule type" value="Genomic_DNA"/>
</dbReference>
<keyword evidence="8 11" id="KW-0175">Coiled coil</keyword>
<dbReference type="InterPro" id="IPR009800">
    <property type="entry name" value="HCR"/>
</dbReference>
<proteinExistence type="predicted"/>
<keyword evidence="7" id="KW-0221">Differentiation</keyword>
<dbReference type="PANTHER" id="PTHR46822:SF1">
    <property type="entry name" value="COILED-COIL ALPHA-HELICAL ROD PROTEIN 1"/>
    <property type="match status" value="1"/>
</dbReference>
<evidence type="ECO:0000313" key="14">
    <source>
        <dbReference type="Proteomes" id="UP000246464"/>
    </source>
</evidence>
<evidence type="ECO:0000256" key="9">
    <source>
        <dbReference type="ARBA" id="ARBA00023242"/>
    </source>
</evidence>
<feature type="coiled-coil region" evidence="11">
    <location>
        <begin position="579"/>
        <end position="731"/>
    </location>
</feature>
<organism evidence="13 14">
    <name type="scientific">Scophthalmus maximus</name>
    <name type="common">Turbot</name>
    <name type="synonym">Psetta maxima</name>
    <dbReference type="NCBI Taxonomy" id="52904"/>
    <lineage>
        <taxon>Eukaryota</taxon>
        <taxon>Metazoa</taxon>
        <taxon>Chordata</taxon>
        <taxon>Craniata</taxon>
        <taxon>Vertebrata</taxon>
        <taxon>Euteleostomi</taxon>
        <taxon>Actinopterygii</taxon>
        <taxon>Neopterygii</taxon>
        <taxon>Teleostei</taxon>
        <taxon>Neoteleostei</taxon>
        <taxon>Acanthomorphata</taxon>
        <taxon>Carangaria</taxon>
        <taxon>Pleuronectiformes</taxon>
        <taxon>Pleuronectoidei</taxon>
        <taxon>Scophthalmidae</taxon>
        <taxon>Scophthalmus</taxon>
    </lineage>
</organism>
<evidence type="ECO:0000256" key="3">
    <source>
        <dbReference type="ARBA" id="ARBA00004496"/>
    </source>
</evidence>
<feature type="compositionally biased region" description="Basic and acidic residues" evidence="12">
    <location>
        <begin position="1"/>
        <end position="10"/>
    </location>
</feature>
<dbReference type="PANTHER" id="PTHR46822">
    <property type="entry name" value="COILED-COIL ALPHA-HELICAL ROD PROTEIN 1"/>
    <property type="match status" value="1"/>
</dbReference>
<dbReference type="Pfam" id="PF07111">
    <property type="entry name" value="HCR"/>
    <property type="match status" value="1"/>
</dbReference>